<keyword evidence="4" id="KW-1185">Reference proteome</keyword>
<protein>
    <recommendedName>
        <fullName evidence="5">Peptidase S1 domain-containing protein</fullName>
    </recommendedName>
</protein>
<dbReference type="SUPFAM" id="SSF50494">
    <property type="entry name" value="Trypsin-like serine proteases"/>
    <property type="match status" value="1"/>
</dbReference>
<dbReference type="InterPro" id="IPR043504">
    <property type="entry name" value="Peptidase_S1_PA_chymotrypsin"/>
</dbReference>
<reference evidence="3" key="1">
    <citation type="journal article" date="2014" name="Int. J. Syst. Evol. Microbiol.">
        <title>Complete genome sequence of Corynebacterium casei LMG S-19264T (=DSM 44701T), isolated from a smear-ripened cheese.</title>
        <authorList>
            <consortium name="US DOE Joint Genome Institute (JGI-PGF)"/>
            <person name="Walter F."/>
            <person name="Albersmeier A."/>
            <person name="Kalinowski J."/>
            <person name="Ruckert C."/>
        </authorList>
    </citation>
    <scope>NUCLEOTIDE SEQUENCE</scope>
    <source>
        <strain evidence="3">JCM 4784</strain>
    </source>
</reference>
<keyword evidence="2" id="KW-0732">Signal</keyword>
<dbReference type="PROSITE" id="PS00134">
    <property type="entry name" value="TRYPSIN_HIS"/>
    <property type="match status" value="1"/>
</dbReference>
<evidence type="ECO:0000313" key="4">
    <source>
        <dbReference type="Proteomes" id="UP000608024"/>
    </source>
</evidence>
<organism evidence="3 4">
    <name type="scientific">Streptomyces longispororuber</name>
    <dbReference type="NCBI Taxonomy" id="68230"/>
    <lineage>
        <taxon>Bacteria</taxon>
        <taxon>Bacillati</taxon>
        <taxon>Actinomycetota</taxon>
        <taxon>Actinomycetes</taxon>
        <taxon>Kitasatosporales</taxon>
        <taxon>Streptomycetaceae</taxon>
        <taxon>Streptomyces</taxon>
    </lineage>
</organism>
<feature type="signal peptide" evidence="2">
    <location>
        <begin position="1"/>
        <end position="26"/>
    </location>
</feature>
<feature type="compositionally biased region" description="Basic and acidic residues" evidence="1">
    <location>
        <begin position="66"/>
        <end position="82"/>
    </location>
</feature>
<evidence type="ECO:0000313" key="3">
    <source>
        <dbReference type="EMBL" id="GHE84462.1"/>
    </source>
</evidence>
<feature type="compositionally biased region" description="Low complexity" evidence="1">
    <location>
        <begin position="84"/>
        <end position="98"/>
    </location>
</feature>
<evidence type="ECO:0000256" key="1">
    <source>
        <dbReference type="SAM" id="MobiDB-lite"/>
    </source>
</evidence>
<dbReference type="Pfam" id="PF13365">
    <property type="entry name" value="Trypsin_2"/>
    <property type="match status" value="1"/>
</dbReference>
<feature type="compositionally biased region" description="Low complexity" evidence="1">
    <location>
        <begin position="34"/>
        <end position="52"/>
    </location>
</feature>
<dbReference type="Proteomes" id="UP000608024">
    <property type="component" value="Unassembled WGS sequence"/>
</dbReference>
<name>A0A919A3D3_9ACTN</name>
<evidence type="ECO:0008006" key="5">
    <source>
        <dbReference type="Google" id="ProtNLM"/>
    </source>
</evidence>
<evidence type="ECO:0000256" key="2">
    <source>
        <dbReference type="SAM" id="SignalP"/>
    </source>
</evidence>
<dbReference type="GO" id="GO:0004252">
    <property type="term" value="F:serine-type endopeptidase activity"/>
    <property type="evidence" value="ECO:0007669"/>
    <property type="project" value="InterPro"/>
</dbReference>
<dbReference type="InterPro" id="IPR018114">
    <property type="entry name" value="TRYPSIN_HIS"/>
</dbReference>
<comment type="caution">
    <text evidence="3">The sequence shown here is derived from an EMBL/GenBank/DDBJ whole genome shotgun (WGS) entry which is preliminary data.</text>
</comment>
<reference evidence="3" key="2">
    <citation type="submission" date="2020-09" db="EMBL/GenBank/DDBJ databases">
        <authorList>
            <person name="Sun Q."/>
            <person name="Ohkuma M."/>
        </authorList>
    </citation>
    <scope>NUCLEOTIDE SEQUENCE</scope>
    <source>
        <strain evidence="3">JCM 4784</strain>
    </source>
</reference>
<dbReference type="InterPro" id="IPR009003">
    <property type="entry name" value="Peptidase_S1_PA"/>
</dbReference>
<dbReference type="GO" id="GO:0006508">
    <property type="term" value="P:proteolysis"/>
    <property type="evidence" value="ECO:0007669"/>
    <property type="project" value="InterPro"/>
</dbReference>
<proteinExistence type="predicted"/>
<gene>
    <name evidence="3" type="ORF">GCM10018785_60600</name>
</gene>
<sequence length="661" mass="71085">MHVHRALAAAAGAAALILLPGLPAYADPGGQGPSGTTASSGAAERSAAGTATRPSGRATAPSDEATPERKAPRKKASGDKASGKKAPGGKAPREAAPTTVPPTPVPAHGDEDARGFTPADADAYWTPARMRAAEPVEEDLRGEPAAPVRTRAASRPFEGLPIVGTFFWNDGTDTGRFCGGTVVQSPGKNLVMSAGHCFDDQDARKNLAFVPQYDDGKKPHGAFTVKPGRIYVDKRYLSKGPDAAADLDFNFLQLEPRGGKNVEDVVGGAELMINAGYEHDPVRLIGYPANQKRPLDCTDKTVRYNSTDPKIPGSFLRIACDKYSGGASGGPFLVKRGSGWGLIGVIGGWKTGGDKDDISYSSYLDGDAKALYDDAVNNRPPAGRGVLGKASTWQHAEVMAGGYFTDGNPGEWDYSDLVVRWSDGEVTLYRGAGEEGDNFDKEIRLTGPNGTWKHAATMAAGDFTGADRDDLIVRWTDGELTLYPDVDEKGFHGEVQLQKPNDLWKHATSITGGRYTTSNKWTDDLMVRWSDGEVTLYTDVNRDGFHGEKKLAAPNGTWTHASTITSGDFTGNDQYDLMVRWTDGELTLYKDIDQGGFHGEVQVKKPNRLWTHATVLGAGDYTENRHPDDFLVRWSDGEVSMYPDADETGLNREITLVYPPA</sequence>
<dbReference type="RefSeq" id="WP_190139302.1">
    <property type="nucleotide sequence ID" value="NZ_BNBT01000134.1"/>
</dbReference>
<dbReference type="Gene3D" id="2.40.10.10">
    <property type="entry name" value="Trypsin-like serine proteases"/>
    <property type="match status" value="2"/>
</dbReference>
<dbReference type="SUPFAM" id="SSF69318">
    <property type="entry name" value="Integrin alpha N-terminal domain"/>
    <property type="match status" value="1"/>
</dbReference>
<accession>A0A919A3D3</accession>
<feature type="region of interest" description="Disordered" evidence="1">
    <location>
        <begin position="25"/>
        <end position="118"/>
    </location>
</feature>
<dbReference type="AlphaFoldDB" id="A0A919A3D3"/>
<dbReference type="InterPro" id="IPR028994">
    <property type="entry name" value="Integrin_alpha_N"/>
</dbReference>
<dbReference type="EMBL" id="BNBT01000134">
    <property type="protein sequence ID" value="GHE84462.1"/>
    <property type="molecule type" value="Genomic_DNA"/>
</dbReference>
<feature type="chain" id="PRO_5036857478" description="Peptidase S1 domain-containing protein" evidence="2">
    <location>
        <begin position="27"/>
        <end position="661"/>
    </location>
</feature>